<proteinExistence type="predicted"/>
<dbReference type="Proteomes" id="UP000233469">
    <property type="component" value="Unassembled WGS sequence"/>
</dbReference>
<comment type="caution">
    <text evidence="1">The sequence shown here is derived from an EMBL/GenBank/DDBJ whole genome shotgun (WGS) entry which is preliminary data.</text>
</comment>
<protein>
    <submittedName>
        <fullName evidence="1">Uncharacterized protein</fullName>
    </submittedName>
</protein>
<name>A0A2N1MRP4_9GLOM</name>
<dbReference type="EMBL" id="LLXL01001469">
    <property type="protein sequence ID" value="PKK64305.1"/>
    <property type="molecule type" value="Genomic_DNA"/>
</dbReference>
<sequence length="107" mass="13031">MAVEEIYNFYNFRIFMTRFEDFEGDNIFEANNLQAYEELYNQLVDTTEKVLEILKDQQSKRNLKWAKGIKNNFKPLEKMLSEITLYKQRQTMFQTFKDHSYNTLSFN</sequence>
<dbReference type="AlphaFoldDB" id="A0A2N1MRP4"/>
<dbReference type="VEuPathDB" id="FungiDB:FUN_018398"/>
<evidence type="ECO:0000313" key="1">
    <source>
        <dbReference type="EMBL" id="PKK64305.1"/>
    </source>
</evidence>
<gene>
    <name evidence="1" type="ORF">RhiirC2_716370</name>
</gene>
<reference evidence="1 2" key="1">
    <citation type="submission" date="2016-04" db="EMBL/GenBank/DDBJ databases">
        <title>Genome analyses suggest a sexual origin of heterokaryosis in a supposedly ancient asexual fungus.</title>
        <authorList>
            <person name="Ropars J."/>
            <person name="Sedzielewska K."/>
            <person name="Noel J."/>
            <person name="Charron P."/>
            <person name="Farinelli L."/>
            <person name="Marton T."/>
            <person name="Kruger M."/>
            <person name="Pelin A."/>
            <person name="Brachmann A."/>
            <person name="Corradi N."/>
        </authorList>
    </citation>
    <scope>NUCLEOTIDE SEQUENCE [LARGE SCALE GENOMIC DNA]</scope>
    <source>
        <strain evidence="1 2">C2</strain>
    </source>
</reference>
<dbReference type="VEuPathDB" id="FungiDB:RhiirFUN_019792"/>
<reference evidence="1 2" key="2">
    <citation type="submission" date="2017-10" db="EMBL/GenBank/DDBJ databases">
        <title>Extensive intraspecific genome diversity in a model arbuscular mycorrhizal fungus.</title>
        <authorList>
            <person name="Chen E.C.H."/>
            <person name="Morin E."/>
            <person name="Baudet D."/>
            <person name="Noel J."/>
            <person name="Ndikumana S."/>
            <person name="Charron P."/>
            <person name="St-Onge C."/>
            <person name="Giorgi J."/>
            <person name="Grigoriev I.V."/>
            <person name="Roux C."/>
            <person name="Martin F.M."/>
            <person name="Corradi N."/>
        </authorList>
    </citation>
    <scope>NUCLEOTIDE SEQUENCE [LARGE SCALE GENOMIC DNA]</scope>
    <source>
        <strain evidence="1 2">C2</strain>
    </source>
</reference>
<evidence type="ECO:0000313" key="2">
    <source>
        <dbReference type="Proteomes" id="UP000233469"/>
    </source>
</evidence>
<dbReference type="VEuPathDB" id="FungiDB:RhiirA1_388124"/>
<organism evidence="1 2">
    <name type="scientific">Rhizophagus irregularis</name>
    <dbReference type="NCBI Taxonomy" id="588596"/>
    <lineage>
        <taxon>Eukaryota</taxon>
        <taxon>Fungi</taxon>
        <taxon>Fungi incertae sedis</taxon>
        <taxon>Mucoromycota</taxon>
        <taxon>Glomeromycotina</taxon>
        <taxon>Glomeromycetes</taxon>
        <taxon>Glomerales</taxon>
        <taxon>Glomeraceae</taxon>
        <taxon>Rhizophagus</taxon>
    </lineage>
</organism>
<accession>A0A2N1MRP4</accession>